<dbReference type="AlphaFoldDB" id="Z9JFT8"/>
<organism evidence="1 2">
    <name type="scientific">Xylella taiwanensis</name>
    <dbReference type="NCBI Taxonomy" id="1444770"/>
    <lineage>
        <taxon>Bacteria</taxon>
        <taxon>Pseudomonadati</taxon>
        <taxon>Pseudomonadota</taxon>
        <taxon>Gammaproteobacteria</taxon>
        <taxon>Lysobacterales</taxon>
        <taxon>Lysobacteraceae</taxon>
        <taxon>Xylella</taxon>
    </lineage>
</organism>
<dbReference type="eggNOG" id="COG3617">
    <property type="taxonomic scope" value="Bacteria"/>
</dbReference>
<gene>
    <name evidence="1" type="ORF">AF72_13005</name>
</gene>
<dbReference type="Proteomes" id="UP000020406">
    <property type="component" value="Unassembled WGS sequence"/>
</dbReference>
<evidence type="ECO:0000313" key="1">
    <source>
        <dbReference type="EMBL" id="EWS77014.1"/>
    </source>
</evidence>
<protein>
    <submittedName>
        <fullName evidence="1">Uncharacterized protein</fullName>
    </submittedName>
</protein>
<evidence type="ECO:0000313" key="2">
    <source>
        <dbReference type="Proteomes" id="UP000020406"/>
    </source>
</evidence>
<dbReference type="PATRIC" id="fig|1444770.3.peg.3079"/>
<name>Z9JFT8_9GAMM</name>
<comment type="caution">
    <text evidence="1">The sequence shown here is derived from an EMBL/GenBank/DDBJ whole genome shotgun (WGS) entry which is preliminary data.</text>
</comment>
<proteinExistence type="predicted"/>
<sequence>MTDEVLPSIRKTGRYTATGTMVDDNVLYAIRFLSGHFKGLHEMARVNKVSQALAWLGAKRISGELYDRLLDGMHGGVGPIEKALDPHMEQAAQRVLGELYRPRRTA</sequence>
<reference evidence="1 2" key="1">
    <citation type="journal article" date="2014" name="Genome Announc.">
        <title>Draft Genome Sequence of Xylella fastidiosa Pear Leaf Scorch Strain in Taiwan.</title>
        <authorList>
            <person name="Su C.C."/>
            <person name="Deng W.L."/>
            <person name="Jan F.J."/>
            <person name="Chang C.J."/>
            <person name="Huang H."/>
            <person name="Chen J."/>
        </authorList>
    </citation>
    <scope>NUCLEOTIDE SEQUENCE [LARGE SCALE GENOMIC DNA]</scope>
    <source>
        <strain evidence="1 2">PLS229</strain>
    </source>
</reference>
<dbReference type="EMBL" id="JDSQ01000038">
    <property type="protein sequence ID" value="EWS77014.1"/>
    <property type="molecule type" value="Genomic_DNA"/>
</dbReference>
<accession>Z9JFT8</accession>